<feature type="domain" description="Large ribosomal subunit protein uL2 RNA-binding" evidence="6">
    <location>
        <begin position="65"/>
        <end position="141"/>
    </location>
</feature>
<dbReference type="SMART" id="SM01382">
    <property type="entry name" value="Ribosomal_L2_C"/>
    <property type="match status" value="1"/>
</dbReference>
<comment type="similarity">
    <text evidence="1">Belongs to the universal ribosomal protein uL2 family.</text>
</comment>
<keyword evidence="2 7" id="KW-0689">Ribosomal protein</keyword>
<dbReference type="InterPro" id="IPR002171">
    <property type="entry name" value="Ribosomal_uL2"/>
</dbReference>
<dbReference type="InterPro" id="IPR012340">
    <property type="entry name" value="NA-bd_OB-fold"/>
</dbReference>
<dbReference type="SMART" id="SM01383">
    <property type="entry name" value="Ribosomal_L2"/>
    <property type="match status" value="1"/>
</dbReference>
<keyword evidence="7" id="KW-0496">Mitochondrion</keyword>
<dbReference type="InterPro" id="IPR014726">
    <property type="entry name" value="Ribosomal_uL2_dom3"/>
</dbReference>
<evidence type="ECO:0000259" key="5">
    <source>
        <dbReference type="SMART" id="SM01382"/>
    </source>
</evidence>
<sequence>MLFNIIYPLIKNKIILKLQINSKMNIKRFKPITPSLRHRKILSRKDLTTDKPFKPLLAKLKKNAGRNFRGKITVYHKGGGLKKHYRLITFNRDVQELLKIIHIEYDPNRHCFIGLTFDQINNCFKYIILPKGVSKGDILHTNKEADIKYGNTMEILNIPLGTLIHNVELKPYKGAKLSRSAGCYALIVKKDLNKNKAIIKLKSGLEYSLSLNCRASIGTVDGRAFKDTVKGKAGISRLLGIRPTVRGVAMNPVDHPHGGGEGRTSGGRPSVSPWGILTKGKPTVVKIHKKKKKVIN</sequence>
<evidence type="ECO:0000256" key="2">
    <source>
        <dbReference type="ARBA" id="ARBA00022980"/>
    </source>
</evidence>
<dbReference type="GO" id="GO:0005762">
    <property type="term" value="C:mitochondrial large ribosomal subunit"/>
    <property type="evidence" value="ECO:0007669"/>
    <property type="project" value="TreeGrafter"/>
</dbReference>
<evidence type="ECO:0000256" key="4">
    <source>
        <dbReference type="SAM" id="MobiDB-lite"/>
    </source>
</evidence>
<protein>
    <submittedName>
        <fullName evidence="7">50S ribosomal protein L2</fullName>
    </submittedName>
</protein>
<evidence type="ECO:0000259" key="6">
    <source>
        <dbReference type="SMART" id="SM01383"/>
    </source>
</evidence>
<dbReference type="InterPro" id="IPR022669">
    <property type="entry name" value="Ribosomal_uL2_C"/>
</dbReference>
<dbReference type="Gene3D" id="2.40.50.140">
    <property type="entry name" value="Nucleic acid-binding proteins"/>
    <property type="match status" value="1"/>
</dbReference>
<gene>
    <name evidence="7" type="primary">rpl2</name>
</gene>
<dbReference type="PANTHER" id="PTHR13691">
    <property type="entry name" value="RIBOSOMAL PROTEIN L2"/>
    <property type="match status" value="1"/>
</dbReference>
<dbReference type="NCBIfam" id="TIGR01171">
    <property type="entry name" value="rplB_bact"/>
    <property type="match status" value="1"/>
</dbReference>
<dbReference type="PROSITE" id="PS00467">
    <property type="entry name" value="RIBOSOMAL_L2"/>
    <property type="match status" value="1"/>
</dbReference>
<dbReference type="GeneID" id="30214222"/>
<dbReference type="GO" id="GO:0003723">
    <property type="term" value="F:RNA binding"/>
    <property type="evidence" value="ECO:0007669"/>
    <property type="project" value="InterPro"/>
</dbReference>
<dbReference type="AlphaFoldDB" id="A0A1E1GHR8"/>
<dbReference type="GO" id="GO:0016740">
    <property type="term" value="F:transferase activity"/>
    <property type="evidence" value="ECO:0007669"/>
    <property type="project" value="InterPro"/>
</dbReference>
<dbReference type="SUPFAM" id="SSF50249">
    <property type="entry name" value="Nucleic acid-binding proteins"/>
    <property type="match status" value="1"/>
</dbReference>
<dbReference type="Pfam" id="PF03947">
    <property type="entry name" value="Ribosomal_L2_C"/>
    <property type="match status" value="1"/>
</dbReference>
<reference evidence="7" key="1">
    <citation type="journal article" date="2016" name="Genome Biol. Evol.">
        <title>Mitochondrial Genome of Palpitomonas bilix: Derived Genome Structure and Ancestral System for Cytochrome c Maturation.</title>
        <authorList>
            <consortium name="AP017433"/>
            <person name="Nishimura Y."/>
            <person name="Tanifuji G."/>
            <person name="Kamikawa R."/>
            <person name="Yabuki A."/>
            <person name="Hashimoto T."/>
            <person name="Inagaki Y."/>
        </authorList>
    </citation>
    <scope>NUCLEOTIDE SEQUENCE</scope>
</reference>
<feature type="region of interest" description="Disordered" evidence="4">
    <location>
        <begin position="249"/>
        <end position="273"/>
    </location>
</feature>
<dbReference type="SUPFAM" id="SSF50104">
    <property type="entry name" value="Translation proteins SH3-like domain"/>
    <property type="match status" value="1"/>
</dbReference>
<organism evidence="7">
    <name type="scientific">Palpitomonas bilix</name>
    <dbReference type="NCBI Taxonomy" id="652834"/>
    <lineage>
        <taxon>Eukaryota</taxon>
        <taxon>Eukaryota incertae sedis</taxon>
    </lineage>
</organism>
<dbReference type="Gene3D" id="4.10.950.10">
    <property type="entry name" value="Ribosomal protein L2, domain 3"/>
    <property type="match status" value="1"/>
</dbReference>
<dbReference type="PIRSF" id="PIRSF002158">
    <property type="entry name" value="Ribosomal_L2"/>
    <property type="match status" value="1"/>
</dbReference>
<dbReference type="GO" id="GO:0032543">
    <property type="term" value="P:mitochondrial translation"/>
    <property type="evidence" value="ECO:0007669"/>
    <property type="project" value="TreeGrafter"/>
</dbReference>
<accession>A0A1E1GHR8</accession>
<dbReference type="InterPro" id="IPR005880">
    <property type="entry name" value="Ribosomal_uL2_bac/org-type"/>
</dbReference>
<dbReference type="Gene3D" id="2.30.30.30">
    <property type="match status" value="1"/>
</dbReference>
<proteinExistence type="inferred from homology"/>
<evidence type="ECO:0000256" key="3">
    <source>
        <dbReference type="ARBA" id="ARBA00023274"/>
    </source>
</evidence>
<dbReference type="Pfam" id="PF00181">
    <property type="entry name" value="Ribosomal_L2_N"/>
    <property type="match status" value="1"/>
</dbReference>
<dbReference type="GO" id="GO:0003735">
    <property type="term" value="F:structural constituent of ribosome"/>
    <property type="evidence" value="ECO:0007669"/>
    <property type="project" value="InterPro"/>
</dbReference>
<dbReference type="InterPro" id="IPR014722">
    <property type="entry name" value="Rib_uL2_dom2"/>
</dbReference>
<geneLocation type="mitochondrion" evidence="7"/>
<dbReference type="InterPro" id="IPR022666">
    <property type="entry name" value="Ribosomal_uL2_RNA-bd_dom"/>
</dbReference>
<dbReference type="InterPro" id="IPR008991">
    <property type="entry name" value="Translation_prot_SH3-like_sf"/>
</dbReference>
<dbReference type="InterPro" id="IPR022671">
    <property type="entry name" value="Ribosomal_uL2_CS"/>
</dbReference>
<evidence type="ECO:0000256" key="1">
    <source>
        <dbReference type="ARBA" id="ARBA00005636"/>
    </source>
</evidence>
<keyword evidence="3" id="KW-0687">Ribonucleoprotein</keyword>
<dbReference type="RefSeq" id="YP_009317242.1">
    <property type="nucleotide sequence ID" value="NC_031832.1"/>
</dbReference>
<dbReference type="EMBL" id="AP017433">
    <property type="protein sequence ID" value="BAV82410.1"/>
    <property type="molecule type" value="Genomic_DNA"/>
</dbReference>
<dbReference type="PANTHER" id="PTHR13691:SF5">
    <property type="entry name" value="LARGE RIBOSOMAL SUBUNIT PROTEIN UL2M"/>
    <property type="match status" value="1"/>
</dbReference>
<dbReference type="FunFam" id="4.10.950.10:FF:000001">
    <property type="entry name" value="50S ribosomal protein L2"/>
    <property type="match status" value="1"/>
</dbReference>
<name>A0A1E1GHR8_9EUKA</name>
<feature type="domain" description="Large ribosomal subunit protein uL2 C-terminal" evidence="5">
    <location>
        <begin position="147"/>
        <end position="277"/>
    </location>
</feature>
<evidence type="ECO:0000313" key="7">
    <source>
        <dbReference type="EMBL" id="BAV82410.1"/>
    </source>
</evidence>